<dbReference type="InterPro" id="IPR018062">
    <property type="entry name" value="HTH_AraC-typ_CS"/>
</dbReference>
<dbReference type="Gene3D" id="1.10.10.60">
    <property type="entry name" value="Homeodomain-like"/>
    <property type="match status" value="1"/>
</dbReference>
<dbReference type="AlphaFoldDB" id="A0A072N291"/>
<dbReference type="OrthoDB" id="6670788at2"/>
<evidence type="ECO:0000256" key="2">
    <source>
        <dbReference type="ARBA" id="ARBA00023125"/>
    </source>
</evidence>
<dbReference type="PANTHER" id="PTHR47894:SF1">
    <property type="entry name" value="HTH-TYPE TRANSCRIPTIONAL REGULATOR VQSM"/>
    <property type="match status" value="1"/>
</dbReference>
<evidence type="ECO:0000259" key="4">
    <source>
        <dbReference type="PROSITE" id="PS01124"/>
    </source>
</evidence>
<dbReference type="PANTHER" id="PTHR47894">
    <property type="entry name" value="HTH-TYPE TRANSCRIPTIONAL REGULATOR GADX"/>
    <property type="match status" value="1"/>
</dbReference>
<dbReference type="GO" id="GO:0000976">
    <property type="term" value="F:transcription cis-regulatory region binding"/>
    <property type="evidence" value="ECO:0007669"/>
    <property type="project" value="TreeGrafter"/>
</dbReference>
<dbReference type="InterPro" id="IPR032687">
    <property type="entry name" value="AraC-type_N"/>
</dbReference>
<organism evidence="5 6">
    <name type="scientific">Marinobacter nitratireducens</name>
    <dbReference type="NCBI Taxonomy" id="1137280"/>
    <lineage>
        <taxon>Bacteria</taxon>
        <taxon>Pseudomonadati</taxon>
        <taxon>Pseudomonadota</taxon>
        <taxon>Gammaproteobacteria</taxon>
        <taxon>Pseudomonadales</taxon>
        <taxon>Marinobacteraceae</taxon>
        <taxon>Marinobacter</taxon>
    </lineage>
</organism>
<dbReference type="RefSeq" id="WP_036130182.1">
    <property type="nucleotide sequence ID" value="NZ_ANIE01000005.1"/>
</dbReference>
<evidence type="ECO:0000313" key="5">
    <source>
        <dbReference type="EMBL" id="KEF31337.1"/>
    </source>
</evidence>
<dbReference type="PATRIC" id="fig|1137280.3.peg.1500"/>
<dbReference type="GO" id="GO:0005829">
    <property type="term" value="C:cytosol"/>
    <property type="evidence" value="ECO:0007669"/>
    <property type="project" value="TreeGrafter"/>
</dbReference>
<name>A0A072N291_9GAMM</name>
<feature type="domain" description="HTH araC/xylS-type" evidence="4">
    <location>
        <begin position="237"/>
        <end position="335"/>
    </location>
</feature>
<evidence type="ECO:0000256" key="1">
    <source>
        <dbReference type="ARBA" id="ARBA00023015"/>
    </source>
</evidence>
<dbReference type="Pfam" id="PF12625">
    <property type="entry name" value="Arabinose_bd"/>
    <property type="match status" value="1"/>
</dbReference>
<dbReference type="EMBL" id="ANIE01000005">
    <property type="protein sequence ID" value="KEF31337.1"/>
    <property type="molecule type" value="Genomic_DNA"/>
</dbReference>
<gene>
    <name evidence="5" type="ORF">D777_01686</name>
</gene>
<dbReference type="Pfam" id="PF12833">
    <property type="entry name" value="HTH_18"/>
    <property type="match status" value="1"/>
</dbReference>
<keyword evidence="2" id="KW-0238">DNA-binding</keyword>
<proteinExistence type="predicted"/>
<dbReference type="InterPro" id="IPR018060">
    <property type="entry name" value="HTH_AraC"/>
</dbReference>
<keyword evidence="1" id="KW-0805">Transcription regulation</keyword>
<dbReference type="SMART" id="SM00342">
    <property type="entry name" value="HTH_ARAC"/>
    <property type="match status" value="1"/>
</dbReference>
<dbReference type="Proteomes" id="UP000035057">
    <property type="component" value="Unassembled WGS sequence"/>
</dbReference>
<evidence type="ECO:0000313" key="6">
    <source>
        <dbReference type="Proteomes" id="UP000035057"/>
    </source>
</evidence>
<accession>A0A072N291</accession>
<dbReference type="SUPFAM" id="SSF46689">
    <property type="entry name" value="Homeodomain-like"/>
    <property type="match status" value="1"/>
</dbReference>
<dbReference type="GO" id="GO:0003700">
    <property type="term" value="F:DNA-binding transcription factor activity"/>
    <property type="evidence" value="ECO:0007669"/>
    <property type="project" value="InterPro"/>
</dbReference>
<dbReference type="GO" id="GO:0009893">
    <property type="term" value="P:positive regulation of metabolic process"/>
    <property type="evidence" value="ECO:0007669"/>
    <property type="project" value="UniProtKB-ARBA"/>
</dbReference>
<evidence type="ECO:0000256" key="3">
    <source>
        <dbReference type="ARBA" id="ARBA00023163"/>
    </source>
</evidence>
<dbReference type="InterPro" id="IPR020449">
    <property type="entry name" value="Tscrpt_reg_AraC-type_HTH"/>
</dbReference>
<keyword evidence="3" id="KW-0804">Transcription</keyword>
<dbReference type="PROSITE" id="PS01124">
    <property type="entry name" value="HTH_ARAC_FAMILY_2"/>
    <property type="match status" value="1"/>
</dbReference>
<protein>
    <submittedName>
        <fullName evidence="5">Transcriptional regulator, AraC family</fullName>
    </submittedName>
</protein>
<sequence length="339" mass="37689">MTSSAQYTTLAAWPMAICRALEAQGIEPEPLLAASGLERADFLNNPDGRVDVREMTRFWAEAREATGDEAFGLVVARYVQPMHFRALGMLMHTAGSLEQAVMKVGEYSAMVSNSAHIRLDVSPSSLGFCIDPIPGVEISPLAVDSFLATMTRFVGQLGNQQPFVDRVELMRTAPKHAERWDDAFHTRVVFGADQNGVWFNRHQLKQGVLMGDPQLLAFNESVVQSYIGTLQSTPFTHRVRQSLLSQLEHQEPKLASIAAGLGLTERSLRRHLRDEGASFRDLLHQCRMELAVRYLGYAGLSITDIALRVGFTDTANFSRAFTRTYGKTPSEYRSRVHSG</sequence>
<dbReference type="STRING" id="1137280.D777_01686"/>
<reference evidence="5 6" key="1">
    <citation type="submission" date="2012-12" db="EMBL/GenBank/DDBJ databases">
        <title>Genome assembly of Marinobacter sp. AK21.</title>
        <authorList>
            <person name="Khatri I."/>
            <person name="Kumar R."/>
            <person name="Vaidya B."/>
            <person name="Subramanian S."/>
            <person name="Pinnaka A."/>
        </authorList>
    </citation>
    <scope>NUCLEOTIDE SEQUENCE [LARGE SCALE GENOMIC DNA]</scope>
    <source>
        <strain evidence="5 6">AK21</strain>
    </source>
</reference>
<dbReference type="PRINTS" id="PR00032">
    <property type="entry name" value="HTHARAC"/>
</dbReference>
<dbReference type="PROSITE" id="PS00041">
    <property type="entry name" value="HTH_ARAC_FAMILY_1"/>
    <property type="match status" value="1"/>
</dbReference>
<dbReference type="InterPro" id="IPR009057">
    <property type="entry name" value="Homeodomain-like_sf"/>
</dbReference>
<comment type="caution">
    <text evidence="5">The sequence shown here is derived from an EMBL/GenBank/DDBJ whole genome shotgun (WGS) entry which is preliminary data.</text>
</comment>
<keyword evidence="6" id="KW-1185">Reference proteome</keyword>